<keyword evidence="1" id="KW-1133">Transmembrane helix</keyword>
<dbReference type="InterPro" id="IPR047724">
    <property type="entry name" value="Streptophobe"/>
</dbReference>
<evidence type="ECO:0000313" key="2">
    <source>
        <dbReference type="EMBL" id="RAG81900.1"/>
    </source>
</evidence>
<comment type="caution">
    <text evidence="2">The sequence shown here is derived from an EMBL/GenBank/DDBJ whole genome shotgun (WGS) entry which is preliminary data.</text>
</comment>
<keyword evidence="1" id="KW-0812">Transmembrane</keyword>
<feature type="transmembrane region" description="Helical" evidence="1">
    <location>
        <begin position="176"/>
        <end position="196"/>
    </location>
</feature>
<protein>
    <recommendedName>
        <fullName evidence="4">Integral membrane protein</fullName>
    </recommendedName>
</protein>
<evidence type="ECO:0000256" key="1">
    <source>
        <dbReference type="SAM" id="Phobius"/>
    </source>
</evidence>
<evidence type="ECO:0000313" key="3">
    <source>
        <dbReference type="Proteomes" id="UP000248889"/>
    </source>
</evidence>
<feature type="transmembrane region" description="Helical" evidence="1">
    <location>
        <begin position="253"/>
        <end position="274"/>
    </location>
</feature>
<name>A0A2X0K3J3_9ACTN</name>
<dbReference type="Proteomes" id="UP000248889">
    <property type="component" value="Unassembled WGS sequence"/>
</dbReference>
<reference evidence="2 3" key="1">
    <citation type="submission" date="2018-06" db="EMBL/GenBank/DDBJ databases">
        <title>Streptacidiphilus pinicola sp. nov., isolated from pine grove soil.</title>
        <authorList>
            <person name="Roh S.G."/>
            <person name="Park S."/>
            <person name="Kim M.-K."/>
            <person name="Yun B.-R."/>
            <person name="Park J."/>
            <person name="Kim M.J."/>
            <person name="Kim Y.S."/>
            <person name="Kim S.B."/>
        </authorList>
    </citation>
    <scope>NUCLEOTIDE SEQUENCE [LARGE SCALE GENOMIC DNA]</scope>
    <source>
        <strain evidence="2 3">MMS16-CNU450</strain>
    </source>
</reference>
<accession>A0A2X0K3J3</accession>
<feature type="transmembrane region" description="Helical" evidence="1">
    <location>
        <begin position="96"/>
        <end position="119"/>
    </location>
</feature>
<gene>
    <name evidence="2" type="ORF">DN069_30485</name>
</gene>
<dbReference type="AlphaFoldDB" id="A0A2X0K3J3"/>
<keyword evidence="1" id="KW-0472">Membrane</keyword>
<organism evidence="2 3">
    <name type="scientific">Streptacidiphilus pinicola</name>
    <dbReference type="NCBI Taxonomy" id="2219663"/>
    <lineage>
        <taxon>Bacteria</taxon>
        <taxon>Bacillati</taxon>
        <taxon>Actinomycetota</taxon>
        <taxon>Actinomycetes</taxon>
        <taxon>Kitasatosporales</taxon>
        <taxon>Streptomycetaceae</taxon>
        <taxon>Streptacidiphilus</taxon>
    </lineage>
</organism>
<dbReference type="EMBL" id="QKYN01000133">
    <property type="protein sequence ID" value="RAG81900.1"/>
    <property type="molecule type" value="Genomic_DNA"/>
</dbReference>
<keyword evidence="3" id="KW-1185">Reference proteome</keyword>
<feature type="transmembrane region" description="Helical" evidence="1">
    <location>
        <begin position="217"/>
        <end position="241"/>
    </location>
</feature>
<proteinExistence type="predicted"/>
<feature type="non-terminal residue" evidence="2">
    <location>
        <position position="311"/>
    </location>
</feature>
<feature type="transmembrane region" description="Helical" evidence="1">
    <location>
        <begin position="67"/>
        <end position="84"/>
    </location>
</feature>
<evidence type="ECO:0008006" key="4">
    <source>
        <dbReference type="Google" id="ProtNLM"/>
    </source>
</evidence>
<sequence length="311" mass="30110">MSASWAFVAMAAVGALGVHLLGLDAHAKLGPVTAALVAMAVGGKISPTGDVSVFGIDAAAAQGSIDIMPLGLTLVGAVVLGWLFTRSLRRVTALTLAELGARAAGAVVAFLVLLAVVAWSGNGTVSVDVSSLTGGGGGGSGSGGGGGDDPLGGLGGLLGGVVGGNTKPTVGFKVDLAPTLGIGLLWVVVVLAFAVVASRRAPLPVGWQGLARTVRPVASAITTVYVGACVVGALAGVVVGLTGNGGAKTIGGVLLGTPNGVFLAIPLGMGVSLAGKASGPLTHFLPSPVNTFLAGGQRGHRDRLALAARQE</sequence>
<dbReference type="NCBIfam" id="NF038391">
    <property type="entry name" value="streptophobe"/>
    <property type="match status" value="1"/>
</dbReference>